<evidence type="ECO:0000256" key="4">
    <source>
        <dbReference type="ARBA" id="ARBA00022729"/>
    </source>
</evidence>
<dbReference type="InterPro" id="IPR023296">
    <property type="entry name" value="Glyco_hydro_beta-prop_sf"/>
</dbReference>
<dbReference type="InterPro" id="IPR055235">
    <property type="entry name" value="ASD1_cat"/>
</dbReference>
<dbReference type="PANTHER" id="PTHR31776">
    <property type="entry name" value="ALPHA-L-ARABINOFURANOSIDASE 1"/>
    <property type="match status" value="1"/>
</dbReference>
<dbReference type="InterPro" id="IPR055133">
    <property type="entry name" value="BT_3657-like_N"/>
</dbReference>
<dbReference type="SMART" id="SM00813">
    <property type="entry name" value="Alpha-L-AF_C"/>
    <property type="match status" value="1"/>
</dbReference>
<dbReference type="GO" id="GO:0046373">
    <property type="term" value="P:L-arabinose metabolic process"/>
    <property type="evidence" value="ECO:0007669"/>
    <property type="project" value="InterPro"/>
</dbReference>
<evidence type="ECO:0000259" key="6">
    <source>
        <dbReference type="SMART" id="SM00813"/>
    </source>
</evidence>
<dbReference type="EMBL" id="GL945017">
    <property type="protein sequence ID" value="EGN57897.1"/>
    <property type="molecule type" value="Genomic_DNA"/>
</dbReference>
<dbReference type="Pfam" id="PF22847">
    <property type="entry name" value="BT_3657-like_N"/>
    <property type="match status" value="1"/>
</dbReference>
<dbReference type="Gene3D" id="3.20.20.80">
    <property type="entry name" value="Glycosidases"/>
    <property type="match status" value="1"/>
</dbReference>
<dbReference type="Pfam" id="PF22848">
    <property type="entry name" value="ASD1_dom"/>
    <property type="match status" value="1"/>
</dbReference>
<sequence length="837" mass="93748">MLFALTCSLAAGAQTKPAFEVAGKDTTCQIFVYSPGEHAGLHIAYLTNQEQWHDIGQVCGSDYGPWGTEKRMYTPYVLHAADGTWRLLFSVNSSAPCMAAAYSEDLVTWRPQDYPRMCEQGILAPVMFQMDNGTFDIYFKTKDGSRRYVKADKDFRHFDEATEPSSISDDAWLMDTATVAGRQFVGNQFEVPKVHLNYLLNYFEALRNDQARYAERMKDDAARFASLDTHVNATLTVDEAKTKRISDKLVGVFFEDINYAADGGLYAEMVQNRDFEYSSDDHEGWQSQTAWTSNRPIVIRTSNPLSALNPHYAVLEKTDTLYNSGWDGMKAAPLQQFDCSLFLRQPEGVRNQILVMLVGNSGEVLAKEKVKLQGKGWQRYAFSLTVDKKSLAGDMRLALTLLKDGQVDVDMVSLFPHDTYKGHGLRRDLAEAIAALHPKFMRFPGGCMSHGQGLSNIYHWNESVGPWQDRKPAKNIWGYHQTRGLGFYEYFQFCEDIGAEPLPVLAAGVPCQNSAADKDGYAGQQGGIPMKDMSTYCQEILNMIEWANGDPATSKWAKMRADAGHPTPFNLKMIGIGNEDIISTVFEERFKMIASAVKDKYPQIKVIGTVGPFHDPSADYVEGWKFAKDNKRIVDMVDEHYYESPGWFLRNQDYYDSYDRQAPKVYLGEWASQGRTVENALVEALHLCSLERNGDVVEMASYAPLLCHERHQNWNPDMIYFNRDSITMLTPSYETQKLWGNNGGDKYVSSSLDLPASVGYRVSASVVKDVDDKTIVKLINALPQALTVSIKGLSIADGTAAEGFGGKPDSKHVIPLKVMVEGQKVTLPAYCAVVIRK</sequence>
<comment type="catalytic activity">
    <reaction evidence="1">
        <text>Hydrolysis of terminal non-reducing alpha-L-arabinofuranoside residues in alpha-L-arabinosides.</text>
        <dbReference type="EC" id="3.2.1.55"/>
    </reaction>
</comment>
<dbReference type="SUPFAM" id="SSF75005">
    <property type="entry name" value="Arabinanase/levansucrase/invertase"/>
    <property type="match status" value="1"/>
</dbReference>
<dbReference type="InterPro" id="IPR010720">
    <property type="entry name" value="Alpha-L-AF_C"/>
</dbReference>
<dbReference type="PANTHER" id="PTHR31776:SF26">
    <property type="entry name" value="SECRETED ARABINOSIDASE"/>
    <property type="match status" value="1"/>
</dbReference>
<evidence type="ECO:0000256" key="3">
    <source>
        <dbReference type="ARBA" id="ARBA00012670"/>
    </source>
</evidence>
<dbReference type="SUPFAM" id="SSF51445">
    <property type="entry name" value="(Trans)glycosidases"/>
    <property type="match status" value="1"/>
</dbReference>
<dbReference type="Proteomes" id="UP000002772">
    <property type="component" value="Unassembled WGS sequence"/>
</dbReference>
<keyword evidence="5" id="KW-0378">Hydrolase</keyword>
<feature type="domain" description="Alpha-L-arabinofuranosidase C-terminal" evidence="6">
    <location>
        <begin position="668"/>
        <end position="831"/>
    </location>
</feature>
<dbReference type="eggNOG" id="COG3534">
    <property type="taxonomic scope" value="Bacteria"/>
</dbReference>
<dbReference type="EC" id="3.2.1.55" evidence="3"/>
<dbReference type="GO" id="GO:0046556">
    <property type="term" value="F:alpha-L-arabinofuranosidase activity"/>
    <property type="evidence" value="ECO:0007669"/>
    <property type="project" value="UniProtKB-EC"/>
</dbReference>
<dbReference type="InterPro" id="IPR017853">
    <property type="entry name" value="GH"/>
</dbReference>
<comment type="similarity">
    <text evidence="2">Belongs to the glycosyl hydrolase 51 family.</text>
</comment>
<dbReference type="HOGENOM" id="CLU_010060_2_1_10"/>
<evidence type="ECO:0000256" key="1">
    <source>
        <dbReference type="ARBA" id="ARBA00001462"/>
    </source>
</evidence>
<evidence type="ECO:0000256" key="2">
    <source>
        <dbReference type="ARBA" id="ARBA00007186"/>
    </source>
</evidence>
<evidence type="ECO:0000313" key="8">
    <source>
        <dbReference type="Proteomes" id="UP000002772"/>
    </source>
</evidence>
<evidence type="ECO:0000256" key="5">
    <source>
        <dbReference type="ARBA" id="ARBA00022801"/>
    </source>
</evidence>
<dbReference type="InterPro" id="IPR051563">
    <property type="entry name" value="Glycosyl_Hydrolase_51"/>
</dbReference>
<accession>F8NAY9</accession>
<evidence type="ECO:0000313" key="7">
    <source>
        <dbReference type="EMBL" id="EGN57897.1"/>
    </source>
</evidence>
<proteinExistence type="inferred from homology"/>
<dbReference type="STRING" id="688246.Premu_2542"/>
<keyword evidence="8" id="KW-1185">Reference proteome</keyword>
<organism evidence="7 8">
    <name type="scientific">Hallella multisaccharivorax DSM 17128</name>
    <dbReference type="NCBI Taxonomy" id="688246"/>
    <lineage>
        <taxon>Bacteria</taxon>
        <taxon>Pseudomonadati</taxon>
        <taxon>Bacteroidota</taxon>
        <taxon>Bacteroidia</taxon>
        <taxon>Bacteroidales</taxon>
        <taxon>Prevotellaceae</taxon>
        <taxon>Hallella</taxon>
    </lineage>
</organism>
<protein>
    <recommendedName>
        <fullName evidence="3">non-reducing end alpha-L-arabinofuranosidase</fullName>
        <ecNumber evidence="3">3.2.1.55</ecNumber>
    </recommendedName>
</protein>
<reference evidence="8" key="1">
    <citation type="journal article" date="2011" name="Stand. Genomic Sci.">
        <title>Non-contiguous finished genome sequence of the opportunistic oral pathogen Prevotella multisaccharivorax type strain (PPPA20).</title>
        <authorList>
            <person name="Pati A."/>
            <person name="Gronow S."/>
            <person name="Lu M."/>
            <person name="Lapidus A."/>
            <person name="Nolan M."/>
            <person name="Lucas S."/>
            <person name="Hammon N."/>
            <person name="Deshpande S."/>
            <person name="Cheng J.F."/>
            <person name="Tapia R."/>
            <person name="Han C."/>
            <person name="Goodwin L."/>
            <person name="Pitluck S."/>
            <person name="Liolios K."/>
            <person name="Pagani I."/>
            <person name="Mavromatis K."/>
            <person name="Mikhailova N."/>
            <person name="Huntemann M."/>
            <person name="Chen A."/>
            <person name="Palaniappan K."/>
            <person name="Land M."/>
            <person name="Hauser L."/>
            <person name="Detter J.C."/>
            <person name="Brambilla E.M."/>
            <person name="Rohde M."/>
            <person name="Goker M."/>
            <person name="Woyke T."/>
            <person name="Bristow J."/>
            <person name="Eisen J.A."/>
            <person name="Markowitz V."/>
            <person name="Hugenholtz P."/>
            <person name="Kyrpides N.C."/>
            <person name="Klenk H.P."/>
            <person name="Ivanova N."/>
        </authorList>
    </citation>
    <scope>NUCLEOTIDE SEQUENCE [LARGE SCALE GENOMIC DNA]</scope>
    <source>
        <strain evidence="8">DSM 17128</strain>
    </source>
</reference>
<gene>
    <name evidence="7" type="ORF">Premu_2542</name>
</gene>
<name>F8NAY9_9BACT</name>
<dbReference type="Pfam" id="PF06964">
    <property type="entry name" value="Alpha-L-AF_C"/>
    <property type="match status" value="1"/>
</dbReference>
<dbReference type="Gene3D" id="2.115.10.20">
    <property type="entry name" value="Glycosyl hydrolase domain, family 43"/>
    <property type="match status" value="1"/>
</dbReference>
<keyword evidence="4" id="KW-0732">Signal</keyword>
<dbReference type="AlphaFoldDB" id="F8NAY9"/>